<dbReference type="AlphaFoldDB" id="A0A0J8BRX3"/>
<evidence type="ECO:0000256" key="1">
    <source>
        <dbReference type="SAM" id="Coils"/>
    </source>
</evidence>
<feature type="coiled-coil region" evidence="1">
    <location>
        <begin position="577"/>
        <end position="628"/>
    </location>
</feature>
<feature type="coiled-coil region" evidence="1">
    <location>
        <begin position="658"/>
        <end position="699"/>
    </location>
</feature>
<name>A0A0J8BRX3_BETVV</name>
<dbReference type="OrthoDB" id="619142at2759"/>
<sequence length="855" mass="98480">MASSYASEGDGVSKTGCNDVFEQLEISKSDSHESKNLGDDILNDLDSYLEDIDDRLTISRMVSDSIIKGMVNAVSQEAAEIVVAKELEVTKLKEVLCYQQFGNSEIDASKTLRKHLELELQDHGRESLGLLNQAVKEQLERLEKCIGNTKGPKYREIISSPSLITFGGDLEESLTIENDLDEAFYCLKAALKALCQKVDVVAFSPEFFIEEWKAELHMRKELEAMVFSTVVQGLQYEYEKQLWDVSYVPTLIYGFNEISSLRHELDSIQKCFVGAEVGNLSPQVSLDMDHLHRTVSSNHGLPTQLWDGNGRCEESKSSMPESFETSPLKHMSARDLYQYFRTVITEMKRGNESTVQGMTEECFTLKRELLKERELKKDKVFEKLKKKIPEVIAELDDIVKENEKLSEFCNHSNNKLGSLLLENCHLKGLLNGQKQEVRHLSLQASNAAKELLQHARAEEQLHKRVGDLEHVLEDERIYASISEEVYKCVIREMAARINSSSEDLDVMSIIMQDFFRIINEEAFHSVHVSSKSDYEEIDLQSFIIQQIYEIVFPEVLGNMSMDLKQFKDRCLKEYESLDFLQRKVSEVENELTMKVKENEKLKHQVFGLKKSADKNDELLHQLRDLHEKEKQEFTKDHDKLMCLRANQEALIYDRNEELMLLKEKLEDSQKQIDLYSNEVNKLNKELELSQEKSRKSDEDKTNLVLALELKQNYLASLKMKDNEHTEHMKSLCHVIQGLSKSFADFELRVKESFGWHNVRLENSAFQLHSLIPKLNVLRRTGSLYKERLEKKCSDLEKAEAEVDLLGDEVDALLSLLEKIYVALDHYSPILQHYPGIIEILKLVKRELSVEANRAV</sequence>
<evidence type="ECO:0000313" key="3">
    <source>
        <dbReference type="Proteomes" id="UP000035740"/>
    </source>
</evidence>
<dbReference type="KEGG" id="bvg:104901232"/>
<dbReference type="PANTHER" id="PTHR33883:SF10">
    <property type="entry name" value="WPP DOMAIN-ASSOCIATED PROTEIN"/>
    <property type="match status" value="1"/>
</dbReference>
<dbReference type="EMBL" id="KQ090162">
    <property type="protein sequence ID" value="KMT03917.1"/>
    <property type="molecule type" value="Genomic_DNA"/>
</dbReference>
<evidence type="ECO:0008006" key="4">
    <source>
        <dbReference type="Google" id="ProtNLM"/>
    </source>
</evidence>
<dbReference type="InterPro" id="IPR037490">
    <property type="entry name" value="WAP"/>
</dbReference>
<gene>
    <name evidence="2" type="ORF">BVRB_8g187750</name>
</gene>
<feature type="coiled-coil region" evidence="1">
    <location>
        <begin position="785"/>
        <end position="815"/>
    </location>
</feature>
<dbReference type="eggNOG" id="ENOG502QPVR">
    <property type="taxonomic scope" value="Eukaryota"/>
</dbReference>
<protein>
    <recommendedName>
        <fullName evidence="4">WPP domain-associated protein</fullName>
    </recommendedName>
</protein>
<proteinExistence type="predicted"/>
<reference evidence="2 3" key="1">
    <citation type="journal article" date="2014" name="Nature">
        <title>The genome of the recently domesticated crop plant sugar beet (Beta vulgaris).</title>
        <authorList>
            <person name="Dohm J.C."/>
            <person name="Minoche A.E."/>
            <person name="Holtgrawe D."/>
            <person name="Capella-Gutierrez S."/>
            <person name="Zakrzewski F."/>
            <person name="Tafer H."/>
            <person name="Rupp O."/>
            <person name="Sorensen T.R."/>
            <person name="Stracke R."/>
            <person name="Reinhardt R."/>
            <person name="Goesmann A."/>
            <person name="Kraft T."/>
            <person name="Schulz B."/>
            <person name="Stadler P.F."/>
            <person name="Schmidt T."/>
            <person name="Gabaldon T."/>
            <person name="Lehrach H."/>
            <person name="Weisshaar B."/>
            <person name="Himmelbauer H."/>
        </authorList>
    </citation>
    <scope>NUCLEOTIDE SEQUENCE [LARGE SCALE GENOMIC DNA]</scope>
    <source>
        <tissue evidence="2">Taproot</tissue>
    </source>
</reference>
<keyword evidence="3" id="KW-1185">Reference proteome</keyword>
<keyword evidence="1" id="KW-0175">Coiled coil</keyword>
<dbReference type="Proteomes" id="UP000035740">
    <property type="component" value="Chromosome 8"/>
</dbReference>
<organism evidence="2 3">
    <name type="scientific">Beta vulgaris subsp. vulgaris</name>
    <name type="common">Beet</name>
    <dbReference type="NCBI Taxonomy" id="3555"/>
    <lineage>
        <taxon>Eukaryota</taxon>
        <taxon>Viridiplantae</taxon>
        <taxon>Streptophyta</taxon>
        <taxon>Embryophyta</taxon>
        <taxon>Tracheophyta</taxon>
        <taxon>Spermatophyta</taxon>
        <taxon>Magnoliopsida</taxon>
        <taxon>eudicotyledons</taxon>
        <taxon>Gunneridae</taxon>
        <taxon>Pentapetalae</taxon>
        <taxon>Caryophyllales</taxon>
        <taxon>Chenopodiaceae</taxon>
        <taxon>Betoideae</taxon>
        <taxon>Beta</taxon>
    </lineage>
</organism>
<dbReference type="Gramene" id="KMT03917">
    <property type="protein sequence ID" value="KMT03917"/>
    <property type="gene ID" value="BVRB_8g187750"/>
</dbReference>
<evidence type="ECO:0000313" key="2">
    <source>
        <dbReference type="EMBL" id="KMT03917.1"/>
    </source>
</evidence>
<dbReference type="OMA" id="LIMQEIC"/>
<accession>A0A0J8BRX3</accession>
<dbReference type="PANTHER" id="PTHR33883">
    <property type="entry name" value="WPP DOMAIN-ASSOCIATED PROTEIN"/>
    <property type="match status" value="1"/>
</dbReference>